<accession>A0ACA9YCD9</accession>
<name>A0ACA9YCD9_9ASCO</name>
<dbReference type="EMBL" id="CALSDN010000008">
    <property type="protein sequence ID" value="CAH6722124.1"/>
    <property type="molecule type" value="Genomic_DNA"/>
</dbReference>
<protein>
    <submittedName>
        <fullName evidence="1">Sister chromatid cohesion protein Pds5p</fullName>
    </submittedName>
</protein>
<evidence type="ECO:0000313" key="2">
    <source>
        <dbReference type="Proteomes" id="UP001152531"/>
    </source>
</evidence>
<keyword evidence="2" id="KW-1185">Reference proteome</keyword>
<evidence type="ECO:0000313" key="1">
    <source>
        <dbReference type="EMBL" id="CAH6722124.1"/>
    </source>
</evidence>
<organism evidence="1 2">
    <name type="scientific">[Candida] jaroonii</name>
    <dbReference type="NCBI Taxonomy" id="467808"/>
    <lineage>
        <taxon>Eukaryota</taxon>
        <taxon>Fungi</taxon>
        <taxon>Dikarya</taxon>
        <taxon>Ascomycota</taxon>
        <taxon>Saccharomycotina</taxon>
        <taxon>Pichiomycetes</taxon>
        <taxon>Debaryomycetaceae</taxon>
        <taxon>Yamadazyma</taxon>
    </lineage>
</organism>
<proteinExistence type="predicted"/>
<comment type="caution">
    <text evidence="1">The sequence shown here is derived from an EMBL/GenBank/DDBJ whole genome shotgun (WGS) entry which is preliminary data.</text>
</comment>
<sequence length="1279" mass="146840">MSGTVEEGTKTLLTFNKPIVSTPSNPIGTKDLLIRLQQLSDELTAIDQDAIDLKTLDTIKKDLISHKLLRSNNPGVQAYVCCAISDLLRIYAPDAPFTSSDLSLIFRSFLQQFKRLADSNNPYFHQQCYLLKRLAEVRSAILITDLKDSEELMESVFNIFYELAKKEFPSRLEPFVSSILSDVMQEAEVVPHNVLKMILESLLTNNASSSLNIYNPAFNFSVSICDNNSDRMSRQVAQYFSEMLYETSSQIEDVNDSRNSNSIKAMESLKKIHKLSVEIWNYVPSLLTSVMGLIEEELNASDERIRVLATETIGKMIGSSISSQNFVVNFENVWQNWLKKTLDISTNVRCKWVEEVSNIVNNCATSSEISNELCNGLNKCLIDSDEKVRLVSCLAIEKIPFEKLTRFCNKNIMITLTQLMREKHQDIRSQAIKILGNQCNKYFDCLLNNEVIDFGSKNSEEVAQLEEEIFQKIPNQTLSLLYINDKDINAQVDICLFEKILPFENNDNKRVERLIQVFKCLDDKSKRSVFAINKRQQQVAKVLGNFVSLSEEYGKIGSLNDNKENLKEKASNGDKIAILTNKLDQIIKWLSETVPDSYNSMTCLERFYKLKNFRFLNLIKQIISSDSDFSTIKNSMKELMTKLSNNKNIRVEEDRASVTSNDMVSTFKLILYRGSNLMFNKSNLAELINYSKNALNEQDSTSSGFIANELLESISEINPDVFKNQVKGLLDIVNDQQTDQYLRSNCLKTIYRFVRVYPEMYPEDPEFTDNLFQLCVNGSPREAKYCIKLIGLCEPRKAFLCTELVGKLYPLDCNHEKFTTHLSALCEVFLVDPMAIEDKASDLTAQLIKDVLLVNRDIEEGDESKDSIIEDLELNTNYRKHQQLHGKILTIRLFINRLRSIDEDSKSTEEKLEVFQPILKLLLSIINNGGEIVKDRSTPKDYQSNLRLFAGLCILKLSRSNFFNGFFNNNVLMKLIYLLQDQNDKIRTKMLDKLQKKIGDQLLSDKFLTILYFMNNEPDNDIYFKVTTWIKSSYKKTDTNEDPVFERSLLRLIHLLSHDPNFADVDRETGLKYAAEIIIFFYNMIAKQENVSTLYYVASRVKQFRDGTIDSKIYDTLSANHELNETEEFPKEVENLYMISELSQLIIKESSDSKSWSILSWPGKIPMPNDLFSPMTTTFEAQMIISKVYINDDLQPKIKSFISQKFSKSAKSKPKAGIKRVRTKSSKPRKVNPPKKRKIEEVIEVSRKSSRSRKSVNYGEVEESDNESVDQESSSDDYD</sequence>
<reference evidence="1" key="1">
    <citation type="submission" date="2022-06" db="EMBL/GenBank/DDBJ databases">
        <authorList>
            <person name="Legras J.-L."/>
            <person name="Devillers H."/>
            <person name="Grondin C."/>
        </authorList>
    </citation>
    <scope>NUCLEOTIDE SEQUENCE</scope>
    <source>
        <strain evidence="1">CLIB 1444</strain>
    </source>
</reference>
<dbReference type="Proteomes" id="UP001152531">
    <property type="component" value="Unassembled WGS sequence"/>
</dbReference>
<gene>
    <name evidence="1" type="ORF">CLIB1444_08S02410</name>
</gene>